<proteinExistence type="predicted"/>
<dbReference type="PANTHER" id="PTHR43748:SF3">
    <property type="entry name" value="RIBOSE-5-PHOSPHATE ISOMERASE 3, CHLOROPLASTIC-RELATED"/>
    <property type="match status" value="1"/>
</dbReference>
<gene>
    <name evidence="4" type="ordered locus">Isop_3160</name>
</gene>
<evidence type="ECO:0000256" key="1">
    <source>
        <dbReference type="ARBA" id="ARBA00004921"/>
    </source>
</evidence>
<keyword evidence="2 4" id="KW-0413">Isomerase</keyword>
<organism evidence="4 5">
    <name type="scientific">Isosphaera pallida (strain ATCC 43644 / DSM 9630 / IS1B)</name>
    <dbReference type="NCBI Taxonomy" id="575540"/>
    <lineage>
        <taxon>Bacteria</taxon>
        <taxon>Pseudomonadati</taxon>
        <taxon>Planctomycetota</taxon>
        <taxon>Planctomycetia</taxon>
        <taxon>Isosphaerales</taxon>
        <taxon>Isosphaeraceae</taxon>
        <taxon>Isosphaera</taxon>
    </lineage>
</organism>
<protein>
    <recommendedName>
        <fullName evidence="3">Ribose 5-phosphate isomerase A</fullName>
        <ecNumber evidence="3">5.3.1.6</ecNumber>
    </recommendedName>
</protein>
<dbReference type="OrthoDB" id="5870696at2"/>
<dbReference type="FunCoup" id="E8R3Z4">
    <property type="interactions" value="405"/>
</dbReference>
<dbReference type="PANTHER" id="PTHR43748">
    <property type="entry name" value="RIBOSE-5-PHOSPHATE ISOMERASE 3, CHLOROPLASTIC-RELATED"/>
    <property type="match status" value="1"/>
</dbReference>
<dbReference type="InterPro" id="IPR037171">
    <property type="entry name" value="NagB/RpiA_transferase-like"/>
</dbReference>
<dbReference type="SMR" id="E8R3Z4"/>
<name>E8R3Z4_ISOPI</name>
<reference evidence="4 5" key="1">
    <citation type="journal article" date="2011" name="Stand. Genomic Sci.">
        <title>Complete genome sequence of Isosphaera pallida type strain (IS1B).</title>
        <authorList>
            <consortium name="US DOE Joint Genome Institute (JGI-PGF)"/>
            <person name="Goker M."/>
            <person name="Cleland D."/>
            <person name="Saunders E."/>
            <person name="Lapidus A."/>
            <person name="Nolan M."/>
            <person name="Lucas S."/>
            <person name="Hammon N."/>
            <person name="Deshpande S."/>
            <person name="Cheng J.F."/>
            <person name="Tapia R."/>
            <person name="Han C."/>
            <person name="Goodwin L."/>
            <person name="Pitluck S."/>
            <person name="Liolios K."/>
            <person name="Pagani I."/>
            <person name="Ivanova N."/>
            <person name="Mavromatis K."/>
            <person name="Pati A."/>
            <person name="Chen A."/>
            <person name="Palaniappan K."/>
            <person name="Land M."/>
            <person name="Hauser L."/>
            <person name="Chang Y.J."/>
            <person name="Jeffries C.D."/>
            <person name="Detter J.C."/>
            <person name="Beck B."/>
            <person name="Woyke T."/>
            <person name="Bristow J."/>
            <person name="Eisen J.A."/>
            <person name="Markowitz V."/>
            <person name="Hugenholtz P."/>
            <person name="Kyrpides N.C."/>
            <person name="Klenk H.P."/>
        </authorList>
    </citation>
    <scope>NUCLEOTIDE SEQUENCE [LARGE SCALE GENOMIC DNA]</scope>
    <source>
        <strain evidence="5">ATCC 43644 / DSM 9630 / IS1B</strain>
    </source>
</reference>
<dbReference type="Gene3D" id="3.40.50.1360">
    <property type="match status" value="1"/>
</dbReference>
<dbReference type="Proteomes" id="UP000008631">
    <property type="component" value="Chromosome"/>
</dbReference>
<evidence type="ECO:0000313" key="5">
    <source>
        <dbReference type="Proteomes" id="UP000008631"/>
    </source>
</evidence>
<accession>E8R3Z4</accession>
<evidence type="ECO:0000256" key="3">
    <source>
        <dbReference type="NCBIfam" id="TIGR00021"/>
    </source>
</evidence>
<dbReference type="AlphaFoldDB" id="E8R3Z4"/>
<dbReference type="Pfam" id="PF06026">
    <property type="entry name" value="Rib_5-P_isom_A"/>
    <property type="match status" value="1"/>
</dbReference>
<dbReference type="InParanoid" id="E8R3Z4"/>
<sequence length="267" mass="28848">MASTTQFELALELIRPGDVIGLGTGRAAQAFLVELARKVQEGLEIRGVATSQRTEALARTLGIPLIELDEVETVDLTVDGADEIAPNLDLIKGLGGALIREKMVAAASRRFVVVAGPGKEFDRLGGRGVLPVEVVPFAVEHLRRRLLKMGFDSRPRMAKVGAEWFRRGLEGLFLTDNGNPLLEVAVTPDQLANPHEVQRQLHDLPGVVGTGLFLGMAQVALIGPNPVDSQESSAEIARVPSPDFANNYPLRILTAPGVDWDQFRARP</sequence>
<dbReference type="RefSeq" id="WP_013566012.1">
    <property type="nucleotide sequence ID" value="NC_014962.1"/>
</dbReference>
<dbReference type="CDD" id="cd01398">
    <property type="entry name" value="RPI_A"/>
    <property type="match status" value="1"/>
</dbReference>
<evidence type="ECO:0000256" key="2">
    <source>
        <dbReference type="ARBA" id="ARBA00023235"/>
    </source>
</evidence>
<dbReference type="STRING" id="575540.Isop_3160"/>
<dbReference type="InterPro" id="IPR004788">
    <property type="entry name" value="Ribose5P_isomerase_type_A"/>
</dbReference>
<dbReference type="EMBL" id="CP002353">
    <property type="protein sequence ID" value="ADV63724.1"/>
    <property type="molecule type" value="Genomic_DNA"/>
</dbReference>
<dbReference type="SUPFAM" id="SSF100950">
    <property type="entry name" value="NagB/RpiA/CoA transferase-like"/>
    <property type="match status" value="1"/>
</dbReference>
<dbReference type="NCBIfam" id="NF001924">
    <property type="entry name" value="PRK00702.1"/>
    <property type="match status" value="1"/>
</dbReference>
<dbReference type="Gene3D" id="3.30.70.260">
    <property type="match status" value="1"/>
</dbReference>
<dbReference type="EC" id="5.3.1.6" evidence="3"/>
<dbReference type="InterPro" id="IPR050262">
    <property type="entry name" value="Ribose-5P_isomerase"/>
</dbReference>
<dbReference type="HOGENOM" id="CLU_056590_1_0_0"/>
<keyword evidence="5" id="KW-1185">Reference proteome</keyword>
<dbReference type="NCBIfam" id="TIGR00021">
    <property type="entry name" value="rpiA"/>
    <property type="match status" value="1"/>
</dbReference>
<dbReference type="GO" id="GO:0009052">
    <property type="term" value="P:pentose-phosphate shunt, non-oxidative branch"/>
    <property type="evidence" value="ECO:0007669"/>
    <property type="project" value="InterPro"/>
</dbReference>
<comment type="pathway">
    <text evidence="1">Carbohydrate degradation.</text>
</comment>
<dbReference type="SUPFAM" id="SSF75445">
    <property type="entry name" value="D-ribose-5-phosphate isomerase (RpiA), lid domain"/>
    <property type="match status" value="1"/>
</dbReference>
<evidence type="ECO:0000313" key="4">
    <source>
        <dbReference type="EMBL" id="ADV63724.1"/>
    </source>
</evidence>
<dbReference type="eggNOG" id="COG0120">
    <property type="taxonomic scope" value="Bacteria"/>
</dbReference>
<dbReference type="KEGG" id="ipa:Isop_3160"/>
<dbReference type="GO" id="GO:0004751">
    <property type="term" value="F:ribose-5-phosphate isomerase activity"/>
    <property type="evidence" value="ECO:0007669"/>
    <property type="project" value="UniProtKB-UniRule"/>
</dbReference>